<reference evidence="1" key="1">
    <citation type="journal article" date="2014" name="Front. Microbiol.">
        <title>High frequency of phylogenetically diverse reductive dehalogenase-homologous genes in deep subseafloor sedimentary metagenomes.</title>
        <authorList>
            <person name="Kawai M."/>
            <person name="Futagami T."/>
            <person name="Toyoda A."/>
            <person name="Takaki Y."/>
            <person name="Nishi S."/>
            <person name="Hori S."/>
            <person name="Arai W."/>
            <person name="Tsubouchi T."/>
            <person name="Morono Y."/>
            <person name="Uchiyama I."/>
            <person name="Ito T."/>
            <person name="Fujiyama A."/>
            <person name="Inagaki F."/>
            <person name="Takami H."/>
        </authorList>
    </citation>
    <scope>NUCLEOTIDE SEQUENCE</scope>
    <source>
        <strain evidence="1">Expedition CK06-06</strain>
    </source>
</reference>
<name>X1HZB4_9ZZZZ</name>
<accession>X1HZB4</accession>
<dbReference type="AlphaFoldDB" id="X1HZB4"/>
<feature type="non-terminal residue" evidence="1">
    <location>
        <position position="127"/>
    </location>
</feature>
<evidence type="ECO:0000313" key="1">
    <source>
        <dbReference type="EMBL" id="GAH59179.1"/>
    </source>
</evidence>
<proteinExistence type="predicted"/>
<sequence length="127" mass="14583">MGDIKNRAKKKKLPGNLYDKRLRYNYETRKYGTIPPDKSREQFRWVSEVAYKNVHRIVARGYDTTELVEAGYGFADMLFIDFQARIPLIEEVKMLNYILILGLEDGLSSTAAMARIAAKSNVFLTQG</sequence>
<dbReference type="EMBL" id="BARU01019985">
    <property type="protein sequence ID" value="GAH59179.1"/>
    <property type="molecule type" value="Genomic_DNA"/>
</dbReference>
<comment type="caution">
    <text evidence="1">The sequence shown here is derived from an EMBL/GenBank/DDBJ whole genome shotgun (WGS) entry which is preliminary data.</text>
</comment>
<organism evidence="1">
    <name type="scientific">marine sediment metagenome</name>
    <dbReference type="NCBI Taxonomy" id="412755"/>
    <lineage>
        <taxon>unclassified sequences</taxon>
        <taxon>metagenomes</taxon>
        <taxon>ecological metagenomes</taxon>
    </lineage>
</organism>
<gene>
    <name evidence="1" type="ORF">S03H2_32872</name>
</gene>
<protein>
    <submittedName>
        <fullName evidence="1">Uncharacterized protein</fullName>
    </submittedName>
</protein>